<accession>V5RMJ6</accession>
<reference evidence="1" key="1">
    <citation type="submission" date="2013-09" db="EMBL/GenBank/DDBJ databases">
        <title>Kinetic and proteomic identification of protease inhibitors in marine invertebrates. Characterization of a carboxypeptidase inhibitor isolated from the mollusc Nerita versicolor.</title>
        <authorList>
            <person name="Covaleda G."/>
            <person name="Aviles Puigvert F.X."/>
            <person name="Chavez Planes Mdl.A."/>
        </authorList>
    </citation>
    <scope>NUCLEOTIDE SEQUENCE</scope>
</reference>
<gene>
    <name evidence="1" type="primary">CIb</name>
</gene>
<protein>
    <submittedName>
        <fullName evidence="1">A/B-type carboxypeptidase inhibitor</fullName>
    </submittedName>
</protein>
<organism evidence="1">
    <name type="scientific">Nerita versicolor</name>
    <name type="common">Four-tooth nerite</name>
    <name type="synonym">Sea snail</name>
    <dbReference type="NCBI Taxonomy" id="159942"/>
    <lineage>
        <taxon>Eukaryota</taxon>
        <taxon>Metazoa</taxon>
        <taxon>Spiralia</taxon>
        <taxon>Lophotrochozoa</taxon>
        <taxon>Mollusca</taxon>
        <taxon>Gastropoda</taxon>
        <taxon>Neritimorpha</taxon>
        <taxon>Cycloneritida</taxon>
        <taxon>Neritoidea</taxon>
        <taxon>Neritidae</taxon>
        <taxon>Nerita</taxon>
    </lineage>
</organism>
<dbReference type="Gene3D" id="2.10.25.90">
    <property type="match status" value="1"/>
</dbReference>
<evidence type="ECO:0000313" key="1">
    <source>
        <dbReference type="EMBL" id="AHB38060.1"/>
    </source>
</evidence>
<sequence length="53" mass="5965">FHVPDDRPCIKPGRCPLVPDATCTFVCKAADNDFGYECQHVWTFEGQRVGCYA</sequence>
<name>V5RMJ6_NERVS</name>
<dbReference type="EMBL" id="KF601935">
    <property type="protein sequence ID" value="AHB38060.1"/>
    <property type="molecule type" value="mRNA"/>
</dbReference>
<feature type="non-terminal residue" evidence="1">
    <location>
        <position position="1"/>
    </location>
</feature>
<dbReference type="InterPro" id="IPR053736">
    <property type="entry name" value="MCP_Inhibitor_Domain_sf"/>
</dbReference>
<proteinExistence type="evidence at transcript level"/>
<dbReference type="SMR" id="V5RMJ6"/>
<dbReference type="AlphaFoldDB" id="V5RMJ6"/>